<feature type="compositionally biased region" description="Basic and acidic residues" evidence="1">
    <location>
        <begin position="185"/>
        <end position="194"/>
    </location>
</feature>
<reference evidence="2 3" key="1">
    <citation type="submission" date="2020-04" db="EMBL/GenBank/DDBJ databases">
        <title>Ramlibacter sp. G-1-2-2 isolated from soil.</title>
        <authorList>
            <person name="Dahal R.H."/>
        </authorList>
    </citation>
    <scope>NUCLEOTIDE SEQUENCE [LARGE SCALE GENOMIC DNA]</scope>
    <source>
        <strain evidence="2 3">G-1-2-2</strain>
    </source>
</reference>
<name>A0A848H7M0_9BURK</name>
<dbReference type="RefSeq" id="WP_169419432.1">
    <property type="nucleotide sequence ID" value="NZ_JABBFX010000001.1"/>
</dbReference>
<evidence type="ECO:0000313" key="2">
    <source>
        <dbReference type="EMBL" id="NML45360.1"/>
    </source>
</evidence>
<dbReference type="AlphaFoldDB" id="A0A848H7M0"/>
<protein>
    <submittedName>
        <fullName evidence="2">Uncharacterized protein</fullName>
    </submittedName>
</protein>
<keyword evidence="3" id="KW-1185">Reference proteome</keyword>
<sequence>MHTAICSFDDRAQAERTVERLVQAGYDRSNIHLKHRHGDGRHSGTNQWDGMEREVAVDPGVLASFGRFFASLFGKDDASRHADTYSSAVERGQCVVIVDAGDDAAAMRAQHMMHDMEADNLNVVQRPAQPALRDIVTDDQLTMTGLTKDMADSFGTARGDTSLTERERAMAANREALYPQGPRSGAKDKPNDDR</sequence>
<feature type="region of interest" description="Disordered" evidence="1">
    <location>
        <begin position="173"/>
        <end position="194"/>
    </location>
</feature>
<accession>A0A848H7M0</accession>
<evidence type="ECO:0000313" key="3">
    <source>
        <dbReference type="Proteomes" id="UP000541185"/>
    </source>
</evidence>
<dbReference type="EMBL" id="JABBFX010000001">
    <property type="protein sequence ID" value="NML45360.1"/>
    <property type="molecule type" value="Genomic_DNA"/>
</dbReference>
<gene>
    <name evidence="2" type="ORF">HHL11_16520</name>
</gene>
<dbReference type="Proteomes" id="UP000541185">
    <property type="component" value="Unassembled WGS sequence"/>
</dbReference>
<proteinExistence type="predicted"/>
<organism evidence="2 3">
    <name type="scientific">Ramlibacter agri</name>
    <dbReference type="NCBI Taxonomy" id="2728837"/>
    <lineage>
        <taxon>Bacteria</taxon>
        <taxon>Pseudomonadati</taxon>
        <taxon>Pseudomonadota</taxon>
        <taxon>Betaproteobacteria</taxon>
        <taxon>Burkholderiales</taxon>
        <taxon>Comamonadaceae</taxon>
        <taxon>Ramlibacter</taxon>
    </lineage>
</organism>
<evidence type="ECO:0000256" key="1">
    <source>
        <dbReference type="SAM" id="MobiDB-lite"/>
    </source>
</evidence>
<comment type="caution">
    <text evidence="2">The sequence shown here is derived from an EMBL/GenBank/DDBJ whole genome shotgun (WGS) entry which is preliminary data.</text>
</comment>